<dbReference type="EMBL" id="HBGH01005450">
    <property type="protein sequence ID" value="CAD9230872.1"/>
    <property type="molecule type" value="Transcribed_RNA"/>
</dbReference>
<accession>A0A7S1TAR4</accession>
<evidence type="ECO:0000256" key="1">
    <source>
        <dbReference type="SAM" id="Coils"/>
    </source>
</evidence>
<feature type="compositionally biased region" description="Basic and acidic residues" evidence="2">
    <location>
        <begin position="35"/>
        <end position="52"/>
    </location>
</feature>
<evidence type="ECO:0000256" key="2">
    <source>
        <dbReference type="SAM" id="MobiDB-lite"/>
    </source>
</evidence>
<organism evidence="3">
    <name type="scientific">Compsopogon caeruleus</name>
    <dbReference type="NCBI Taxonomy" id="31354"/>
    <lineage>
        <taxon>Eukaryota</taxon>
        <taxon>Rhodophyta</taxon>
        <taxon>Compsopogonophyceae</taxon>
        <taxon>Compsopogonales</taxon>
        <taxon>Compsopogonaceae</taxon>
        <taxon>Compsopogon</taxon>
    </lineage>
</organism>
<gene>
    <name evidence="3" type="ORF">CCAE0312_LOCUS2926</name>
</gene>
<evidence type="ECO:0000313" key="3">
    <source>
        <dbReference type="EMBL" id="CAD9230872.1"/>
    </source>
</evidence>
<name>A0A7S1TAR4_9RHOD</name>
<feature type="coiled-coil region" evidence="1">
    <location>
        <begin position="106"/>
        <end position="133"/>
    </location>
</feature>
<proteinExistence type="predicted"/>
<keyword evidence="1" id="KW-0175">Coiled coil</keyword>
<dbReference type="AlphaFoldDB" id="A0A7S1TAR4"/>
<reference evidence="3" key="1">
    <citation type="submission" date="2021-01" db="EMBL/GenBank/DDBJ databases">
        <authorList>
            <person name="Corre E."/>
            <person name="Pelletier E."/>
            <person name="Niang G."/>
            <person name="Scheremetjew M."/>
            <person name="Finn R."/>
            <person name="Kale V."/>
            <person name="Holt S."/>
            <person name="Cochrane G."/>
            <person name="Meng A."/>
            <person name="Brown T."/>
            <person name="Cohen L."/>
        </authorList>
    </citation>
    <scope>NUCLEOTIDE SEQUENCE</scope>
    <source>
        <strain evidence="3">SAG 36.94</strain>
    </source>
</reference>
<sequence>MSAARFMKRYESGGTEQEITDESVKAMTAARKHGSAPERVRSKVNDPYKKSGADGSGGVDAAVTARSRAAVEAVRKEAAASAVVKKSIVVRSAPAPKVNTEDSAEVQELKRMLRLKDEEIQGLLKKIKEMTDKMDHVVRILDPQK</sequence>
<protein>
    <submittedName>
        <fullName evidence="3">Uncharacterized protein</fullName>
    </submittedName>
</protein>
<feature type="region of interest" description="Disordered" evidence="2">
    <location>
        <begin position="1"/>
        <end position="60"/>
    </location>
</feature>